<accession>A0ACA9QFQ9</accession>
<organism evidence="1 2">
    <name type="scientific">Acaulospora colombiana</name>
    <dbReference type="NCBI Taxonomy" id="27376"/>
    <lineage>
        <taxon>Eukaryota</taxon>
        <taxon>Fungi</taxon>
        <taxon>Fungi incertae sedis</taxon>
        <taxon>Mucoromycota</taxon>
        <taxon>Glomeromycotina</taxon>
        <taxon>Glomeromycetes</taxon>
        <taxon>Diversisporales</taxon>
        <taxon>Acaulosporaceae</taxon>
        <taxon>Acaulospora</taxon>
    </lineage>
</organism>
<feature type="non-terminal residue" evidence="1">
    <location>
        <position position="1"/>
    </location>
</feature>
<keyword evidence="2" id="KW-1185">Reference proteome</keyword>
<reference evidence="1" key="1">
    <citation type="submission" date="2021-06" db="EMBL/GenBank/DDBJ databases">
        <authorList>
            <person name="Kallberg Y."/>
            <person name="Tangrot J."/>
            <person name="Rosling A."/>
        </authorList>
    </citation>
    <scope>NUCLEOTIDE SEQUENCE</scope>
    <source>
        <strain evidence="1">CL356</strain>
    </source>
</reference>
<proteinExistence type="predicted"/>
<name>A0ACA9QFQ9_9GLOM</name>
<gene>
    <name evidence="1" type="ORF">ACOLOM_LOCUS12689</name>
</gene>
<dbReference type="EMBL" id="CAJVPT010053064">
    <property type="protein sequence ID" value="CAG8750811.1"/>
    <property type="molecule type" value="Genomic_DNA"/>
</dbReference>
<comment type="caution">
    <text evidence="1">The sequence shown here is derived from an EMBL/GenBank/DDBJ whole genome shotgun (WGS) entry which is preliminary data.</text>
</comment>
<evidence type="ECO:0000313" key="2">
    <source>
        <dbReference type="Proteomes" id="UP000789525"/>
    </source>
</evidence>
<protein>
    <submittedName>
        <fullName evidence="1">1241_t:CDS:1</fullName>
    </submittedName>
</protein>
<dbReference type="Proteomes" id="UP000789525">
    <property type="component" value="Unassembled WGS sequence"/>
</dbReference>
<evidence type="ECO:0000313" key="1">
    <source>
        <dbReference type="EMBL" id="CAG8750811.1"/>
    </source>
</evidence>
<sequence>LGVSNKYLTQVSSSLLLELGRSPNTDTSNPMTLTVVMTFYRVRYAPRRGVPNQAKVQTAIHIEH</sequence>